<dbReference type="EMBL" id="MNBE01000683">
    <property type="protein sequence ID" value="OKO97874.1"/>
    <property type="molecule type" value="Genomic_DNA"/>
</dbReference>
<dbReference type="Gene3D" id="3.40.350.10">
    <property type="entry name" value="Creatinase/prolidase N-terminal domain"/>
    <property type="match status" value="1"/>
</dbReference>
<evidence type="ECO:0000313" key="1">
    <source>
        <dbReference type="EMBL" id="OKO97874.1"/>
    </source>
</evidence>
<organism evidence="1 2">
    <name type="scientific">Penicillium subrubescens</name>
    <dbReference type="NCBI Taxonomy" id="1316194"/>
    <lineage>
        <taxon>Eukaryota</taxon>
        <taxon>Fungi</taxon>
        <taxon>Dikarya</taxon>
        <taxon>Ascomycota</taxon>
        <taxon>Pezizomycotina</taxon>
        <taxon>Eurotiomycetes</taxon>
        <taxon>Eurotiomycetidae</taxon>
        <taxon>Eurotiales</taxon>
        <taxon>Aspergillaceae</taxon>
        <taxon>Penicillium</taxon>
    </lineage>
</organism>
<dbReference type="InterPro" id="IPR029149">
    <property type="entry name" value="Creatin/AminoP/Spt16_N"/>
</dbReference>
<dbReference type="STRING" id="1316194.A0A1Q5TCC4"/>
<dbReference type="AlphaFoldDB" id="A0A1Q5TCC4"/>
<gene>
    <name evidence="1" type="ORF">PENSUB_9800</name>
</gene>
<dbReference type="Proteomes" id="UP000186955">
    <property type="component" value="Unassembled WGS sequence"/>
</dbReference>
<evidence type="ECO:0000313" key="2">
    <source>
        <dbReference type="Proteomes" id="UP000186955"/>
    </source>
</evidence>
<proteinExistence type="predicted"/>
<accession>A0A1Q5TCC4</accession>
<protein>
    <submittedName>
        <fullName evidence="1">Uncharacterized protein</fullName>
    </submittedName>
</protein>
<reference evidence="1 2" key="1">
    <citation type="submission" date="2016-10" db="EMBL/GenBank/DDBJ databases">
        <title>Genome sequence of the ascomycete fungus Penicillium subrubescens.</title>
        <authorList>
            <person name="De Vries R.P."/>
            <person name="Peng M."/>
            <person name="Dilokpimol A."/>
            <person name="Hilden K."/>
            <person name="Makela M.R."/>
            <person name="Grigoriev I."/>
            <person name="Riley R."/>
            <person name="Granchi Z."/>
        </authorList>
    </citation>
    <scope>NUCLEOTIDE SEQUENCE [LARGE SCALE GENOMIC DNA]</scope>
    <source>
        <strain evidence="1 2">CBS 132785</strain>
    </source>
</reference>
<name>A0A1Q5TCC4_9EURO</name>
<sequence length="153" mass="17659">MSKSLLNTHRDLGASMHGSRHPRNSRFTPRTLGQLVVTVGLLAAGYRYLWRQYSHSLDRSFAYSDSDVITNENRQEFQQYAIRNLLDTGLPFLENASPITVQDFQERRDRLAEALVAEDTDDFVVEPGYTFKYYGNVSQPEWEAREVSKHAQK</sequence>
<comment type="caution">
    <text evidence="1">The sequence shown here is derived from an EMBL/GenBank/DDBJ whole genome shotgun (WGS) entry which is preliminary data.</text>
</comment>
<keyword evidence="2" id="KW-1185">Reference proteome</keyword>